<dbReference type="InterPro" id="IPR037459">
    <property type="entry name" value="RhgT-like"/>
</dbReference>
<feature type="domain" description="SGNH hydrolase-type esterase" evidence="3">
    <location>
        <begin position="153"/>
        <end position="305"/>
    </location>
</feature>
<comment type="caution">
    <text evidence="4">The sequence shown here is derived from an EMBL/GenBank/DDBJ whole genome shotgun (WGS) entry which is preliminary data.</text>
</comment>
<dbReference type="Proteomes" id="UP000730618">
    <property type="component" value="Unassembled WGS sequence"/>
</dbReference>
<evidence type="ECO:0000256" key="2">
    <source>
        <dbReference type="ARBA" id="ARBA00022801"/>
    </source>
</evidence>
<keyword evidence="2" id="KW-0378">Hydrolase</keyword>
<dbReference type="InterPro" id="IPR013830">
    <property type="entry name" value="SGNH_hydro"/>
</dbReference>
<accession>A0ABM8VIG7</accession>
<evidence type="ECO:0000259" key="3">
    <source>
        <dbReference type="Pfam" id="PF13472"/>
    </source>
</evidence>
<dbReference type="PANTHER" id="PTHR43695">
    <property type="entry name" value="PUTATIVE (AFU_ORTHOLOGUE AFUA_2G17250)-RELATED"/>
    <property type="match status" value="1"/>
</dbReference>
<reference evidence="4 5" key="1">
    <citation type="submission" date="2021-06" db="EMBL/GenBank/DDBJ databases">
        <authorList>
            <person name="Criscuolo A."/>
        </authorList>
    </citation>
    <scope>NUCLEOTIDE SEQUENCE [LARGE SCALE GENOMIC DNA]</scope>
    <source>
        <strain evidence="5">CIP 111802</strain>
    </source>
</reference>
<evidence type="ECO:0000256" key="1">
    <source>
        <dbReference type="ARBA" id="ARBA00008668"/>
    </source>
</evidence>
<organism evidence="4 5">
    <name type="scientific">Paenibacillus allorhizosphaerae</name>
    <dbReference type="NCBI Taxonomy" id="2849866"/>
    <lineage>
        <taxon>Bacteria</taxon>
        <taxon>Bacillati</taxon>
        <taxon>Bacillota</taxon>
        <taxon>Bacilli</taxon>
        <taxon>Bacillales</taxon>
        <taxon>Paenibacillaceae</taxon>
        <taxon>Paenibacillus</taxon>
    </lineage>
</organism>
<dbReference type="Pfam" id="PF13472">
    <property type="entry name" value="Lipase_GDSL_2"/>
    <property type="match status" value="1"/>
</dbReference>
<evidence type="ECO:0000313" key="4">
    <source>
        <dbReference type="EMBL" id="CAG7643195.1"/>
    </source>
</evidence>
<gene>
    <name evidence="4" type="ORF">PAECIP111802_02969</name>
</gene>
<evidence type="ECO:0000313" key="5">
    <source>
        <dbReference type="Proteomes" id="UP000730618"/>
    </source>
</evidence>
<dbReference type="PANTHER" id="PTHR43695:SF1">
    <property type="entry name" value="RHAMNOGALACTURONAN ACETYLESTERASE"/>
    <property type="match status" value="1"/>
</dbReference>
<proteinExistence type="inferred from homology"/>
<dbReference type="CDD" id="cd01821">
    <property type="entry name" value="Rhamnogalacturan_acetylesterase_like"/>
    <property type="match status" value="1"/>
</dbReference>
<keyword evidence="5" id="KW-1185">Reference proteome</keyword>
<name>A0ABM8VIG7_9BACL</name>
<protein>
    <recommendedName>
        <fullName evidence="3">SGNH hydrolase-type esterase domain-containing protein</fullName>
    </recommendedName>
</protein>
<comment type="similarity">
    <text evidence="1">Belongs to the 'GDSL' lipolytic enzyme family.</text>
</comment>
<sequence>MNIQWKFAINDAQRDEEPGWTRLALDDPYDPVSGFGFTVAAEASKNEDLRDSWPGDYFDQPVPTLLIDVPYGNYKVTITLGSEESASDTTVKAGLGHILLKDFALPPGKTVRRSFAVHVEDGQLKLAVAGAAPKIRSVEIERAPVLPTLYLAGDSTVTDQPSGQYPYSGWGQMIGLFLTSDIAVSNQARSGRSSKSFISESRLNKIWKKLRPSDVLLVQFAHNDEKDNDGGTEPFSTYQQHLKLYIDGARHRGAYPVLVSPMHRRFFDEQGNIRNTHGDYIEAMKQLAEAERVPYIDLAARSKTYFERLGEDATKHIFLWAAPGECVNFPEGLQDNTYFSERGAIEIARLVAECVQEAGIEPLATYMRAPMAANRAGTAE</sequence>
<dbReference type="RefSeq" id="WP_218099289.1">
    <property type="nucleotide sequence ID" value="NZ_CAJVCE010000007.1"/>
</dbReference>
<dbReference type="EMBL" id="CAJVCE010000007">
    <property type="protein sequence ID" value="CAG7643195.1"/>
    <property type="molecule type" value="Genomic_DNA"/>
</dbReference>